<organism evidence="3 4">
    <name type="scientific">Marnyiella aurantia</name>
    <dbReference type="NCBI Taxonomy" id="2758037"/>
    <lineage>
        <taxon>Bacteria</taxon>
        <taxon>Pseudomonadati</taxon>
        <taxon>Bacteroidota</taxon>
        <taxon>Flavobacteriia</taxon>
        <taxon>Flavobacteriales</taxon>
        <taxon>Weeksellaceae</taxon>
        <taxon>Marnyiella</taxon>
    </lineage>
</organism>
<keyword evidence="1" id="KW-0732">Signal</keyword>
<feature type="signal peptide" evidence="1">
    <location>
        <begin position="1"/>
        <end position="22"/>
    </location>
</feature>
<dbReference type="Proteomes" id="UP000539710">
    <property type="component" value="Unassembled WGS sequence"/>
</dbReference>
<name>A0A7D7RJX0_9FLAO</name>
<accession>A0A7D7RJX0</accession>
<protein>
    <submittedName>
        <fullName evidence="3">Uncharacterized protein</fullName>
    </submittedName>
</protein>
<dbReference type="Proteomes" id="UP000515349">
    <property type="component" value="Chromosome"/>
</dbReference>
<evidence type="ECO:0000313" key="4">
    <source>
        <dbReference type="Proteomes" id="UP000515349"/>
    </source>
</evidence>
<gene>
    <name evidence="3" type="ORF">H1R16_11205</name>
    <name evidence="2" type="ORF">H2507_04260</name>
</gene>
<reference evidence="2" key="3">
    <citation type="submission" date="2020-07" db="EMBL/GenBank/DDBJ databases">
        <authorList>
            <person name="Yang C."/>
        </authorList>
    </citation>
    <scope>NUCLEOTIDE SEQUENCE</scope>
    <source>
        <strain evidence="2">Cx-624</strain>
    </source>
</reference>
<feature type="chain" id="PRO_5044656408" evidence="1">
    <location>
        <begin position="23"/>
        <end position="195"/>
    </location>
</feature>
<proteinExistence type="predicted"/>
<evidence type="ECO:0000313" key="2">
    <source>
        <dbReference type="EMBL" id="MBA5246378.1"/>
    </source>
</evidence>
<evidence type="ECO:0000256" key="1">
    <source>
        <dbReference type="SAM" id="SignalP"/>
    </source>
</evidence>
<reference evidence="5" key="2">
    <citation type="submission" date="2020-07" db="EMBL/GenBank/DDBJ databases">
        <title>Flavobacterium sp. xlx-214.</title>
        <authorList>
            <person name="Yang C."/>
        </authorList>
    </citation>
    <scope>NUCLEOTIDE SEQUENCE [LARGE SCALE GENOMIC DNA]</scope>
    <source>
        <strain evidence="5">CX-624</strain>
    </source>
</reference>
<sequence length="195" mass="22664">MRNHLKLLLTAGLFTVSFLCTAQMSTGEDPTKIKSRGYSKTANPFTHYLYNNGFRDYSVTKIETKTETETKSYNELRFHSVYSQNYTKILMFNGFGQWDRAMESTGNNYTLVWRDVKLLLGSAEKFTVFTNGVRSFRYMYAAVNVFDSENRDCLAEGHPMREKLIKHFSEKIWTLGDGKAFDEAWSRYLLAQKDN</sequence>
<reference evidence="3 4" key="1">
    <citation type="submission" date="2020-07" db="EMBL/GenBank/DDBJ databases">
        <title>Chryseobacterium sp.cx-624.</title>
        <authorList>
            <person name="Yang C."/>
        </authorList>
    </citation>
    <scope>NUCLEOTIDE SEQUENCE [LARGE SCALE GENOMIC DNA]</scope>
    <source>
        <strain evidence="4">cx-624</strain>
        <strain evidence="3">Cx-624</strain>
    </source>
</reference>
<evidence type="ECO:0000313" key="5">
    <source>
        <dbReference type="Proteomes" id="UP000539710"/>
    </source>
</evidence>
<keyword evidence="5" id="KW-1185">Reference proteome</keyword>
<dbReference type="EMBL" id="CP059472">
    <property type="protein sequence ID" value="QMS98252.1"/>
    <property type="molecule type" value="Genomic_DNA"/>
</dbReference>
<dbReference type="RefSeq" id="WP_181886462.1">
    <property type="nucleotide sequence ID" value="NZ_CP059472.1"/>
</dbReference>
<dbReference type="AlphaFoldDB" id="A0A7D7RJX0"/>
<dbReference type="KEGG" id="cbau:H1R16_11205"/>
<evidence type="ECO:0000313" key="3">
    <source>
        <dbReference type="EMBL" id="QMS98252.1"/>
    </source>
</evidence>
<dbReference type="EMBL" id="JACEUX010000001">
    <property type="protein sequence ID" value="MBA5246378.1"/>
    <property type="molecule type" value="Genomic_DNA"/>
</dbReference>